<dbReference type="Proteomes" id="UP000050509">
    <property type="component" value="Unassembled WGS sequence"/>
</dbReference>
<proteinExistence type="predicted"/>
<evidence type="ECO:0000313" key="1">
    <source>
        <dbReference type="EMBL" id="KPV49973.1"/>
    </source>
</evidence>
<organism evidence="1 2">
    <name type="scientific">Kouleothrix aurantiaca</name>
    <dbReference type="NCBI Taxonomy" id="186479"/>
    <lineage>
        <taxon>Bacteria</taxon>
        <taxon>Bacillati</taxon>
        <taxon>Chloroflexota</taxon>
        <taxon>Chloroflexia</taxon>
        <taxon>Chloroflexales</taxon>
        <taxon>Roseiflexineae</taxon>
        <taxon>Roseiflexaceae</taxon>
        <taxon>Kouleothrix</taxon>
    </lineage>
</organism>
<keyword evidence="2" id="KW-1185">Reference proteome</keyword>
<name>A0A0N8PRH9_9CHLR</name>
<dbReference type="EMBL" id="LJCR01001647">
    <property type="protein sequence ID" value="KPV49973.1"/>
    <property type="molecule type" value="Genomic_DNA"/>
</dbReference>
<dbReference type="AlphaFoldDB" id="A0A0N8PRH9"/>
<accession>A0A0N8PRH9</accession>
<protein>
    <submittedName>
        <fullName evidence="1">Uncharacterized protein</fullName>
    </submittedName>
</protein>
<reference evidence="1 2" key="1">
    <citation type="submission" date="2015-09" db="EMBL/GenBank/DDBJ databases">
        <title>Draft genome sequence of Kouleothrix aurantiaca JCM 19913.</title>
        <authorList>
            <person name="Hemp J."/>
        </authorList>
    </citation>
    <scope>NUCLEOTIDE SEQUENCE [LARGE SCALE GENOMIC DNA]</scope>
    <source>
        <strain evidence="1 2">COM-B</strain>
    </source>
</reference>
<sequence>MARQLSGIVVINGTDDENWPFDDEKVTRTYSVQSILDIDQPAVPLEIPYVRWGGECRVEVAIMARAVGGGEIQIEGNAKLFEGTDEDTQDLEEEKVVTFLVPRNTRKYVEPAKYDVNLSNAGFGGGDHAEIGFSFTNYIVEEE</sequence>
<comment type="caution">
    <text evidence="1">The sequence shown here is derived from an EMBL/GenBank/DDBJ whole genome shotgun (WGS) entry which is preliminary data.</text>
</comment>
<evidence type="ECO:0000313" key="2">
    <source>
        <dbReference type="Proteomes" id="UP000050509"/>
    </source>
</evidence>
<gene>
    <name evidence="1" type="ORF">SE17_29615</name>
</gene>